<comment type="caution">
    <text evidence="1">The sequence shown here is derived from an EMBL/GenBank/DDBJ whole genome shotgun (WGS) entry which is preliminary data.</text>
</comment>
<proteinExistence type="predicted"/>
<keyword evidence="2" id="KW-1185">Reference proteome</keyword>
<sequence length="90" mass="11227">MIKNSDGVRNFRMFECFDVRIFERLNVRKEILPSFARKYCLPILLLFDDVDHDNNYQYFHHLTRSHHHNNHLLNCQFHNYHHIHLQLYYI</sequence>
<reference evidence="1 2" key="1">
    <citation type="journal article" date="2018" name="J. Allergy Clin. Immunol.">
        <title>High-quality assembly of Dermatophagoides pteronyssinus genome and transcriptome reveals a wide range of novel allergens.</title>
        <authorList>
            <person name="Liu X.Y."/>
            <person name="Yang K.Y."/>
            <person name="Wang M.Q."/>
            <person name="Kwok J.S."/>
            <person name="Zeng X."/>
            <person name="Yang Z."/>
            <person name="Xiao X.J."/>
            <person name="Lau C.P."/>
            <person name="Li Y."/>
            <person name="Huang Z.M."/>
            <person name="Ba J.G."/>
            <person name="Yim A.K."/>
            <person name="Ouyang C.Y."/>
            <person name="Ngai S.M."/>
            <person name="Chan T.F."/>
            <person name="Leung E.L."/>
            <person name="Liu L."/>
            <person name="Liu Z.G."/>
            <person name="Tsui S.K."/>
        </authorList>
    </citation>
    <scope>NUCLEOTIDE SEQUENCE [LARGE SCALE GENOMIC DNA]</scope>
    <source>
        <strain evidence="1">Derp</strain>
    </source>
</reference>
<protein>
    <submittedName>
        <fullName evidence="1">Uncharacterized protein</fullName>
    </submittedName>
</protein>
<reference evidence="1 2" key="2">
    <citation type="journal article" date="2022" name="Mol. Biol. Evol.">
        <title>Comparative Genomics Reveals Insights into the Divergent Evolution of Astigmatic Mites and Household Pest Adaptations.</title>
        <authorList>
            <person name="Xiong Q."/>
            <person name="Wan A.T."/>
            <person name="Liu X."/>
            <person name="Fung C.S."/>
            <person name="Xiao X."/>
            <person name="Malainual N."/>
            <person name="Hou J."/>
            <person name="Wang L."/>
            <person name="Wang M."/>
            <person name="Yang K.Y."/>
            <person name="Cui Y."/>
            <person name="Leung E.L."/>
            <person name="Nong W."/>
            <person name="Shin S.K."/>
            <person name="Au S.W."/>
            <person name="Jeong K.Y."/>
            <person name="Chew F.T."/>
            <person name="Hui J.H."/>
            <person name="Leung T.F."/>
            <person name="Tungtrongchitr A."/>
            <person name="Zhong N."/>
            <person name="Liu Z."/>
            <person name="Tsui S.K."/>
        </authorList>
    </citation>
    <scope>NUCLEOTIDE SEQUENCE [LARGE SCALE GENOMIC DNA]</scope>
    <source>
        <strain evidence="1">Derp</strain>
    </source>
</reference>
<evidence type="ECO:0000313" key="1">
    <source>
        <dbReference type="EMBL" id="KAH9426946.1"/>
    </source>
</evidence>
<gene>
    <name evidence="1" type="ORF">DERP_011615</name>
</gene>
<dbReference type="Proteomes" id="UP000887458">
    <property type="component" value="Unassembled WGS sequence"/>
</dbReference>
<name>A0ABQ8JWF1_DERPT</name>
<organism evidence="1 2">
    <name type="scientific">Dermatophagoides pteronyssinus</name>
    <name type="common">European house dust mite</name>
    <dbReference type="NCBI Taxonomy" id="6956"/>
    <lineage>
        <taxon>Eukaryota</taxon>
        <taxon>Metazoa</taxon>
        <taxon>Ecdysozoa</taxon>
        <taxon>Arthropoda</taxon>
        <taxon>Chelicerata</taxon>
        <taxon>Arachnida</taxon>
        <taxon>Acari</taxon>
        <taxon>Acariformes</taxon>
        <taxon>Sarcoptiformes</taxon>
        <taxon>Astigmata</taxon>
        <taxon>Psoroptidia</taxon>
        <taxon>Analgoidea</taxon>
        <taxon>Pyroglyphidae</taxon>
        <taxon>Dermatophagoidinae</taxon>
        <taxon>Dermatophagoides</taxon>
    </lineage>
</organism>
<accession>A0ABQ8JWF1</accession>
<dbReference type="EMBL" id="NJHN03000007">
    <property type="protein sequence ID" value="KAH9426946.1"/>
    <property type="molecule type" value="Genomic_DNA"/>
</dbReference>
<evidence type="ECO:0000313" key="2">
    <source>
        <dbReference type="Proteomes" id="UP000887458"/>
    </source>
</evidence>